<protein>
    <submittedName>
        <fullName evidence="2">Uncharacterized protein</fullName>
    </submittedName>
</protein>
<organism evidence="2 3">
    <name type="scientific">Lentinula edodes</name>
    <name type="common">Shiitake mushroom</name>
    <name type="synonym">Lentinus edodes</name>
    <dbReference type="NCBI Taxonomy" id="5353"/>
    <lineage>
        <taxon>Eukaryota</taxon>
        <taxon>Fungi</taxon>
        <taxon>Dikarya</taxon>
        <taxon>Basidiomycota</taxon>
        <taxon>Agaricomycotina</taxon>
        <taxon>Agaricomycetes</taxon>
        <taxon>Agaricomycetidae</taxon>
        <taxon>Agaricales</taxon>
        <taxon>Marasmiineae</taxon>
        <taxon>Omphalotaceae</taxon>
        <taxon>Lentinula</taxon>
    </lineage>
</organism>
<feature type="compositionally biased region" description="Acidic residues" evidence="1">
    <location>
        <begin position="24"/>
        <end position="40"/>
    </location>
</feature>
<name>A0A1Q3EKH0_LENED</name>
<evidence type="ECO:0000313" key="2">
    <source>
        <dbReference type="EMBL" id="GAW07718.1"/>
    </source>
</evidence>
<proteinExistence type="predicted"/>
<feature type="region of interest" description="Disordered" evidence="1">
    <location>
        <begin position="22"/>
        <end position="46"/>
    </location>
</feature>
<keyword evidence="3" id="KW-1185">Reference proteome</keyword>
<evidence type="ECO:0000313" key="3">
    <source>
        <dbReference type="Proteomes" id="UP000188533"/>
    </source>
</evidence>
<dbReference type="Proteomes" id="UP000188533">
    <property type="component" value="Unassembled WGS sequence"/>
</dbReference>
<reference evidence="2 3" key="1">
    <citation type="submission" date="2016-08" db="EMBL/GenBank/DDBJ databases">
        <authorList>
            <consortium name="Lentinula edodes genome sequencing consortium"/>
            <person name="Sakamoto Y."/>
            <person name="Nakade K."/>
            <person name="Sato S."/>
            <person name="Yoshida Y."/>
            <person name="Miyazaki K."/>
            <person name="Natsume S."/>
            <person name="Konno N."/>
        </authorList>
    </citation>
    <scope>NUCLEOTIDE SEQUENCE [LARGE SCALE GENOMIC DNA]</scope>
    <source>
        <strain evidence="2 3">NBRC 111202</strain>
    </source>
</reference>
<comment type="caution">
    <text evidence="2">The sequence shown here is derived from an EMBL/GenBank/DDBJ whole genome shotgun (WGS) entry which is preliminary data.</text>
</comment>
<evidence type="ECO:0000256" key="1">
    <source>
        <dbReference type="SAM" id="MobiDB-lite"/>
    </source>
</evidence>
<gene>
    <name evidence="2" type="ORF">LENED_009728</name>
</gene>
<accession>A0A1Q3EKH0</accession>
<dbReference type="EMBL" id="BDGU01000486">
    <property type="protein sequence ID" value="GAW07718.1"/>
    <property type="molecule type" value="Genomic_DNA"/>
</dbReference>
<sequence length="76" mass="8347">MASATPPPTAPLTMTPIWEFAPDLGEEEEEEEEEEEGEEEEKAKEGGELYAYHWVLGLSQLVLNPKSTLVTVDGNG</sequence>
<reference evidence="2 3" key="2">
    <citation type="submission" date="2017-02" db="EMBL/GenBank/DDBJ databases">
        <title>A genome survey and senescence transcriptome analysis in Lentinula edodes.</title>
        <authorList>
            <person name="Sakamoto Y."/>
            <person name="Nakade K."/>
            <person name="Sato S."/>
            <person name="Yoshida Y."/>
            <person name="Miyazaki K."/>
            <person name="Natsume S."/>
            <person name="Konno N."/>
        </authorList>
    </citation>
    <scope>NUCLEOTIDE SEQUENCE [LARGE SCALE GENOMIC DNA]</scope>
    <source>
        <strain evidence="2 3">NBRC 111202</strain>
    </source>
</reference>
<dbReference type="AlphaFoldDB" id="A0A1Q3EKH0"/>